<dbReference type="Proteomes" id="UP000623129">
    <property type="component" value="Unassembled WGS sequence"/>
</dbReference>
<feature type="chain" id="PRO_5032506409" evidence="1">
    <location>
        <begin position="21"/>
        <end position="132"/>
    </location>
</feature>
<dbReference type="Gene3D" id="3.30.465.10">
    <property type="match status" value="1"/>
</dbReference>
<dbReference type="AlphaFoldDB" id="A0A833VGF0"/>
<dbReference type="InterPro" id="IPR016169">
    <property type="entry name" value="FAD-bd_PCMH_sub2"/>
</dbReference>
<evidence type="ECO:0000313" key="4">
    <source>
        <dbReference type="Proteomes" id="UP000623129"/>
    </source>
</evidence>
<protein>
    <submittedName>
        <fullName evidence="3">Berberine bridge enzyme</fullName>
    </submittedName>
</protein>
<accession>A0A833VGF0</accession>
<organism evidence="3 4">
    <name type="scientific">Carex littledalei</name>
    <dbReference type="NCBI Taxonomy" id="544730"/>
    <lineage>
        <taxon>Eukaryota</taxon>
        <taxon>Viridiplantae</taxon>
        <taxon>Streptophyta</taxon>
        <taxon>Embryophyta</taxon>
        <taxon>Tracheophyta</taxon>
        <taxon>Spermatophyta</taxon>
        <taxon>Magnoliopsida</taxon>
        <taxon>Liliopsida</taxon>
        <taxon>Poales</taxon>
        <taxon>Cyperaceae</taxon>
        <taxon>Cyperoideae</taxon>
        <taxon>Cariceae</taxon>
        <taxon>Carex</taxon>
        <taxon>Carex subgen. Euthyceras</taxon>
    </lineage>
</organism>
<dbReference type="EMBL" id="SWLB01000020">
    <property type="protein sequence ID" value="KAF3325200.1"/>
    <property type="molecule type" value="Genomic_DNA"/>
</dbReference>
<dbReference type="InterPro" id="IPR006094">
    <property type="entry name" value="Oxid_FAD_bind_N"/>
</dbReference>
<evidence type="ECO:0000256" key="1">
    <source>
        <dbReference type="SAM" id="SignalP"/>
    </source>
</evidence>
<dbReference type="PANTHER" id="PTHR32448">
    <property type="entry name" value="OS08G0158400 PROTEIN"/>
    <property type="match status" value="1"/>
</dbReference>
<gene>
    <name evidence="3" type="ORF">FCM35_KLT10271</name>
</gene>
<sequence>MHSITIALLFLLSLLSPTAIRVLLVQKATAAIYSYEGLSYTTSISYSYHTPFGIIDLTNLNRVEVDYSSATAWVEAGATVGEIYYNVAVKSNGTLGFTAGSCATVGSGGHISGGGFGVLSRKYGLAADNVRT</sequence>
<keyword evidence="1" id="KW-0732">Signal</keyword>
<evidence type="ECO:0000313" key="3">
    <source>
        <dbReference type="EMBL" id="KAF3325200.1"/>
    </source>
</evidence>
<reference evidence="3" key="1">
    <citation type="submission" date="2020-01" db="EMBL/GenBank/DDBJ databases">
        <title>Genome sequence of Kobresia littledalei, the first chromosome-level genome in the family Cyperaceae.</title>
        <authorList>
            <person name="Qu G."/>
        </authorList>
    </citation>
    <scope>NUCLEOTIDE SEQUENCE</scope>
    <source>
        <strain evidence="3">C.B.Clarke</strain>
        <tissue evidence="3">Leaf</tissue>
    </source>
</reference>
<dbReference type="OrthoDB" id="407275at2759"/>
<dbReference type="GO" id="GO:0050660">
    <property type="term" value="F:flavin adenine dinucleotide binding"/>
    <property type="evidence" value="ECO:0007669"/>
    <property type="project" value="InterPro"/>
</dbReference>
<evidence type="ECO:0000259" key="2">
    <source>
        <dbReference type="Pfam" id="PF01565"/>
    </source>
</evidence>
<feature type="domain" description="FAD linked oxidase N-terminal" evidence="2">
    <location>
        <begin position="49"/>
        <end position="131"/>
    </location>
</feature>
<keyword evidence="4" id="KW-1185">Reference proteome</keyword>
<feature type="signal peptide" evidence="1">
    <location>
        <begin position="1"/>
        <end position="20"/>
    </location>
</feature>
<comment type="caution">
    <text evidence="3">The sequence shown here is derived from an EMBL/GenBank/DDBJ whole genome shotgun (WGS) entry which is preliminary data.</text>
</comment>
<name>A0A833VGF0_9POAL</name>
<dbReference type="Pfam" id="PF01565">
    <property type="entry name" value="FAD_binding_4"/>
    <property type="match status" value="1"/>
</dbReference>
<dbReference type="SUPFAM" id="SSF56176">
    <property type="entry name" value="FAD-binding/transporter-associated domain-like"/>
    <property type="match status" value="1"/>
</dbReference>
<dbReference type="InterPro" id="IPR036318">
    <property type="entry name" value="FAD-bd_PCMH-like_sf"/>
</dbReference>
<proteinExistence type="predicted"/>